<name>A0A5D3YKF0_9BACT</name>
<sequence length="733" mass="83452">MNQSRPSFALSICSFLIAVLLCSACSPPSSLSSSKPLPPPTYEIRDTTQKGSMWLLPQVNGTVHNQMKKNGLNIDSPSIYSPEQPSLSQAVVQINTAPNSSASGSFVSPDGLVLTNYYPALEALSSSKDNVTHYRSNGFYAGGAEDEIPLPGITLRITIEQRDVTDQINKLLADSLTYREEQKQIQQIKKQLINKRKQDNKNLKVEINDLWAGNQQYMSVYKVIRDVRLVQMPPEAIARFGGISSNWKWPQYSASFSFLRAYVSPEGKSQTYQSSNVPFTPAKHLNISNEMVSTDDFTFTLSFPGQTFRNKSSYGLNFYQNIRNPVLTKLYHSILDAQQFSNQKQTKPPSLSKISAADNLTYYYGIQQGFEQYHPAEQKRVLEQQFKNWTEQDSLREIKYRRVLSQLEQAYNIRSQTGDMLYALVYPLNNSKLLEIAGLYDSYREYISDSTNTEPIQAKKDSLLTKQQQILQSINIDTQRRMLANMLHVLATLPEGKVMFYLLQQFGEADDDKLKEEIRQYLKTQQEQSIIFNTDNAKKFVSLPAAEARKQPVDAMVKLYQEIVDTYRYSRKNYMQHFAYLRPAQRRYQQGMLTFLRDSTLYPDANGTLRLSSGTVRGVTTSSTNYTPFSNFRTLSDSTLSKLPPSLKKDTSKIPRPNFLTTNDITGGSRGAPILNTDGQLIGLAYDRNLQAAAGDYFYDPKLNRTINVNVQYIRYLLDQHFSADRLLKELKE</sequence>
<comment type="similarity">
    <text evidence="1 6">Belongs to the peptidase S46 family.</text>
</comment>
<evidence type="ECO:0000256" key="4">
    <source>
        <dbReference type="ARBA" id="ARBA00022729"/>
    </source>
</evidence>
<reference evidence="7 8" key="1">
    <citation type="submission" date="2019-07" db="EMBL/GenBank/DDBJ databases">
        <title>Genomic Encyclopedia of Archaeal and Bacterial Type Strains, Phase II (KMG-II): from individual species to whole genera.</title>
        <authorList>
            <person name="Goeker M."/>
        </authorList>
    </citation>
    <scope>NUCLEOTIDE SEQUENCE [LARGE SCALE GENOMIC DNA]</scope>
    <source>
        <strain evidence="7 8">DSM 21935</strain>
    </source>
</reference>
<dbReference type="OrthoDB" id="9805367at2"/>
<dbReference type="EC" id="3.4.14.-" evidence="6"/>
<accession>A0A5D3YKF0</accession>
<evidence type="ECO:0000256" key="6">
    <source>
        <dbReference type="RuleBase" id="RU366067"/>
    </source>
</evidence>
<organism evidence="7 8">
    <name type="scientific">Fodinibius salinus</name>
    <dbReference type="NCBI Taxonomy" id="860790"/>
    <lineage>
        <taxon>Bacteria</taxon>
        <taxon>Pseudomonadati</taxon>
        <taxon>Balneolota</taxon>
        <taxon>Balneolia</taxon>
        <taxon>Balneolales</taxon>
        <taxon>Balneolaceae</taxon>
        <taxon>Fodinibius</taxon>
    </lineage>
</organism>
<dbReference type="GO" id="GO:0043171">
    <property type="term" value="P:peptide catabolic process"/>
    <property type="evidence" value="ECO:0007669"/>
    <property type="project" value="UniProtKB-UniRule"/>
</dbReference>
<keyword evidence="5 6" id="KW-0378">Hydrolase</keyword>
<dbReference type="GO" id="GO:0008239">
    <property type="term" value="F:dipeptidyl-peptidase activity"/>
    <property type="evidence" value="ECO:0007669"/>
    <property type="project" value="UniProtKB-UniRule"/>
</dbReference>
<dbReference type="AlphaFoldDB" id="A0A5D3YKF0"/>
<keyword evidence="3 6" id="KW-0645">Protease</keyword>
<dbReference type="PANTHER" id="PTHR38469:SF1">
    <property type="entry name" value="PERIPLASMIC PEPTIDASE SUBFAMILY S1B"/>
    <property type="match status" value="1"/>
</dbReference>
<dbReference type="SUPFAM" id="SSF50494">
    <property type="entry name" value="Trypsin-like serine proteases"/>
    <property type="match status" value="1"/>
</dbReference>
<dbReference type="GO" id="GO:0070009">
    <property type="term" value="F:serine-type aminopeptidase activity"/>
    <property type="evidence" value="ECO:0007669"/>
    <property type="project" value="UniProtKB-UniRule"/>
</dbReference>
<keyword evidence="2 6" id="KW-0031">Aminopeptidase</keyword>
<dbReference type="InterPro" id="IPR019500">
    <property type="entry name" value="Pep_S46"/>
</dbReference>
<dbReference type="RefSeq" id="WP_148898999.1">
    <property type="nucleotide sequence ID" value="NZ_VNHY01000002.1"/>
</dbReference>
<keyword evidence="6" id="KW-0720">Serine protease</keyword>
<dbReference type="Pfam" id="PF10459">
    <property type="entry name" value="Peptidase_S46"/>
    <property type="match status" value="1"/>
</dbReference>
<dbReference type="EMBL" id="VNHY01000002">
    <property type="protein sequence ID" value="TYP93965.1"/>
    <property type="molecule type" value="Genomic_DNA"/>
</dbReference>
<evidence type="ECO:0000313" key="8">
    <source>
        <dbReference type="Proteomes" id="UP000324595"/>
    </source>
</evidence>
<dbReference type="InterPro" id="IPR009003">
    <property type="entry name" value="Peptidase_S1_PA"/>
</dbReference>
<evidence type="ECO:0000256" key="1">
    <source>
        <dbReference type="ARBA" id="ARBA00010491"/>
    </source>
</evidence>
<proteinExistence type="inferred from homology"/>
<evidence type="ECO:0000256" key="5">
    <source>
        <dbReference type="ARBA" id="ARBA00022801"/>
    </source>
</evidence>
<dbReference type="GO" id="GO:0006508">
    <property type="term" value="P:proteolysis"/>
    <property type="evidence" value="ECO:0007669"/>
    <property type="project" value="UniProtKB-KW"/>
</dbReference>
<gene>
    <name evidence="7" type="ORF">LX73_1682</name>
</gene>
<comment type="caution">
    <text evidence="7">The sequence shown here is derived from an EMBL/GenBank/DDBJ whole genome shotgun (WGS) entry which is preliminary data.</text>
</comment>
<feature type="signal peptide" evidence="6">
    <location>
        <begin position="1"/>
        <end position="24"/>
    </location>
</feature>
<evidence type="ECO:0000256" key="3">
    <source>
        <dbReference type="ARBA" id="ARBA00022670"/>
    </source>
</evidence>
<dbReference type="Proteomes" id="UP000324595">
    <property type="component" value="Unassembled WGS sequence"/>
</dbReference>
<comment type="function">
    <text evidence="6">Catalyzes the removal of dipeptides from the N-terminus of oligopeptides.</text>
</comment>
<keyword evidence="4 6" id="KW-0732">Signal</keyword>
<keyword evidence="8" id="KW-1185">Reference proteome</keyword>
<feature type="chain" id="PRO_5023085749" description="Dipeptidyl-peptidase" evidence="6">
    <location>
        <begin position="25"/>
        <end position="733"/>
    </location>
</feature>
<dbReference type="PANTHER" id="PTHR38469">
    <property type="entry name" value="PERIPLASMIC PEPTIDASE SUBFAMILY S1B"/>
    <property type="match status" value="1"/>
</dbReference>
<evidence type="ECO:0000256" key="2">
    <source>
        <dbReference type="ARBA" id="ARBA00022438"/>
    </source>
</evidence>
<protein>
    <recommendedName>
        <fullName evidence="6">Dipeptidyl-peptidase</fullName>
        <ecNumber evidence="6">3.4.14.-</ecNumber>
    </recommendedName>
</protein>
<evidence type="ECO:0000313" key="7">
    <source>
        <dbReference type="EMBL" id="TYP93965.1"/>
    </source>
</evidence>